<dbReference type="InterPro" id="IPR000719">
    <property type="entry name" value="Prot_kinase_dom"/>
</dbReference>
<dbReference type="InterPro" id="IPR050205">
    <property type="entry name" value="CDPK_Ser/Thr_kinases"/>
</dbReference>
<dbReference type="PANTHER" id="PTHR24349">
    <property type="entry name" value="SERINE/THREONINE-PROTEIN KINASE"/>
    <property type="match status" value="1"/>
</dbReference>
<proteinExistence type="predicted"/>
<evidence type="ECO:0000256" key="6">
    <source>
        <dbReference type="SAM" id="MobiDB-lite"/>
    </source>
</evidence>
<dbReference type="InterPro" id="IPR008271">
    <property type="entry name" value="Ser/Thr_kinase_AS"/>
</dbReference>
<protein>
    <submittedName>
        <fullName evidence="8">CPK1 protein</fullName>
    </submittedName>
</protein>
<dbReference type="SMART" id="SM00220">
    <property type="entry name" value="S_TKc"/>
    <property type="match status" value="1"/>
</dbReference>
<dbReference type="GO" id="GO:0004674">
    <property type="term" value="F:protein serine/threonine kinase activity"/>
    <property type="evidence" value="ECO:0007669"/>
    <property type="project" value="UniProtKB-KW"/>
</dbReference>
<feature type="compositionally biased region" description="Basic and acidic residues" evidence="6">
    <location>
        <begin position="13"/>
        <end position="26"/>
    </location>
</feature>
<evidence type="ECO:0000259" key="7">
    <source>
        <dbReference type="PROSITE" id="PS50011"/>
    </source>
</evidence>
<keyword evidence="9" id="KW-1185">Reference proteome</keyword>
<dbReference type="Proteomes" id="UP000649617">
    <property type="component" value="Unassembled WGS sequence"/>
</dbReference>
<name>A0A812UH53_SYMPI</name>
<dbReference type="PROSITE" id="PS50011">
    <property type="entry name" value="PROTEIN_KINASE_DOM"/>
    <property type="match status" value="1"/>
</dbReference>
<feature type="domain" description="Protein kinase" evidence="7">
    <location>
        <begin position="184"/>
        <end position="459"/>
    </location>
</feature>
<feature type="region of interest" description="Disordered" evidence="6">
    <location>
        <begin position="102"/>
        <end position="133"/>
    </location>
</feature>
<evidence type="ECO:0000313" key="9">
    <source>
        <dbReference type="Proteomes" id="UP000649617"/>
    </source>
</evidence>
<evidence type="ECO:0000256" key="1">
    <source>
        <dbReference type="ARBA" id="ARBA00022527"/>
    </source>
</evidence>
<dbReference type="Pfam" id="PF00069">
    <property type="entry name" value="Pkinase"/>
    <property type="match status" value="1"/>
</dbReference>
<dbReference type="GO" id="GO:0005524">
    <property type="term" value="F:ATP binding"/>
    <property type="evidence" value="ECO:0007669"/>
    <property type="project" value="UniProtKB-KW"/>
</dbReference>
<dbReference type="OrthoDB" id="5794026at2759"/>
<evidence type="ECO:0000313" key="8">
    <source>
        <dbReference type="EMBL" id="CAE7577020.1"/>
    </source>
</evidence>
<keyword evidence="1" id="KW-0723">Serine/threonine-protein kinase</keyword>
<dbReference type="Gene3D" id="1.10.510.10">
    <property type="entry name" value="Transferase(Phosphotransferase) domain 1"/>
    <property type="match status" value="1"/>
</dbReference>
<feature type="region of interest" description="Disordered" evidence="6">
    <location>
        <begin position="1"/>
        <end position="56"/>
    </location>
</feature>
<evidence type="ECO:0000256" key="4">
    <source>
        <dbReference type="ARBA" id="ARBA00022777"/>
    </source>
</evidence>
<gene>
    <name evidence="8" type="primary">CPK1</name>
    <name evidence="8" type="ORF">SPIL2461_LOCUS15519</name>
</gene>
<keyword evidence="5" id="KW-0067">ATP-binding</keyword>
<keyword evidence="4" id="KW-0418">Kinase</keyword>
<dbReference type="SUPFAM" id="SSF56112">
    <property type="entry name" value="Protein kinase-like (PK-like)"/>
    <property type="match status" value="1"/>
</dbReference>
<keyword evidence="3" id="KW-0547">Nucleotide-binding</keyword>
<reference evidence="8" key="1">
    <citation type="submission" date="2021-02" db="EMBL/GenBank/DDBJ databases">
        <authorList>
            <person name="Dougan E. K."/>
            <person name="Rhodes N."/>
            <person name="Thang M."/>
            <person name="Chan C."/>
        </authorList>
    </citation>
    <scope>NUCLEOTIDE SEQUENCE</scope>
</reference>
<evidence type="ECO:0000256" key="2">
    <source>
        <dbReference type="ARBA" id="ARBA00022679"/>
    </source>
</evidence>
<dbReference type="AlphaFoldDB" id="A0A812UH53"/>
<organism evidence="8 9">
    <name type="scientific">Symbiodinium pilosum</name>
    <name type="common">Dinoflagellate</name>
    <dbReference type="NCBI Taxonomy" id="2952"/>
    <lineage>
        <taxon>Eukaryota</taxon>
        <taxon>Sar</taxon>
        <taxon>Alveolata</taxon>
        <taxon>Dinophyceae</taxon>
        <taxon>Suessiales</taxon>
        <taxon>Symbiodiniaceae</taxon>
        <taxon>Symbiodinium</taxon>
    </lineage>
</organism>
<dbReference type="EMBL" id="CAJNIZ010038302">
    <property type="protein sequence ID" value="CAE7577020.1"/>
    <property type="molecule type" value="Genomic_DNA"/>
</dbReference>
<comment type="caution">
    <text evidence="8">The sequence shown here is derived from an EMBL/GenBank/DDBJ whole genome shotgun (WGS) entry which is preliminary data.</text>
</comment>
<dbReference type="PROSITE" id="PS00108">
    <property type="entry name" value="PROTEIN_KINASE_ST"/>
    <property type="match status" value="1"/>
</dbReference>
<keyword evidence="2" id="KW-0808">Transferase</keyword>
<dbReference type="InterPro" id="IPR011009">
    <property type="entry name" value="Kinase-like_dom_sf"/>
</dbReference>
<dbReference type="Gene3D" id="3.30.200.20">
    <property type="entry name" value="Phosphorylase Kinase, domain 1"/>
    <property type="match status" value="1"/>
</dbReference>
<feature type="compositionally biased region" description="Basic and acidic residues" evidence="6">
    <location>
        <begin position="103"/>
        <end position="113"/>
    </location>
</feature>
<feature type="non-terminal residue" evidence="8">
    <location>
        <position position="1"/>
    </location>
</feature>
<accession>A0A812UH53</accession>
<evidence type="ECO:0000256" key="5">
    <source>
        <dbReference type="ARBA" id="ARBA00022840"/>
    </source>
</evidence>
<sequence>PGRSRRLRTWASSERDRRGEEGERAQEGSGPSNLGNQGNPPAVQITPALQALPRPSPKLELNEALWQVRESAIDKQREADAMMTMRPVTPQEQLLSLLSPTKKVAEPKSKSEDGSPSSPSSPTSPTGVSRGFSRTWAGRGFHARRLQATASSASLSEPAAAPAPLKTIRQLEDGEKIFDLYYWEKVLQQEGDGGKVVVCRPKAQQDENFNFVMKIKSKESLREDLHEEEFVRAQTRLLNFPPHPGVIRLREVLEDETFYYVVMEYKDGNMPPFAVSNVARDILATLCHLHKEGILHRDIKPDNLVMHMQDDPSTGNKMQKVALIDFDHADAEFNPQTAKNLARHCYGTARFNAPEAFLGMYSAATDLYSVGVIVYLLLTGTMPYPADFFEFPDQSPKSPAANRRWMENVVMEMQNHSVDWSHGTFTEIPHSKDFCQRLLAFDTAERFGSATEAMQHPWLK</sequence>
<evidence type="ECO:0000256" key="3">
    <source>
        <dbReference type="ARBA" id="ARBA00022741"/>
    </source>
</evidence>
<feature type="compositionally biased region" description="Low complexity" evidence="6">
    <location>
        <begin position="114"/>
        <end position="129"/>
    </location>
</feature>